<keyword evidence="3" id="KW-1185">Reference proteome</keyword>
<feature type="signal peptide" evidence="1">
    <location>
        <begin position="1"/>
        <end position="28"/>
    </location>
</feature>
<dbReference type="InterPro" id="IPR024485">
    <property type="entry name" value="DUF2680"/>
</dbReference>
<sequence length="105" mass="12508">MGKRKWTNFLVIMLAAGTLFSYSGQAEAYGIHAELKNVDLTEEQKEELSTLHKDIIEKKKELVDKYVEFGMIPENKREKIKTHLDDRFKRLVENNFQPLRERRFH</sequence>
<evidence type="ECO:0000313" key="3">
    <source>
        <dbReference type="Proteomes" id="UP000199017"/>
    </source>
</evidence>
<evidence type="ECO:0000256" key="1">
    <source>
        <dbReference type="SAM" id="SignalP"/>
    </source>
</evidence>
<evidence type="ECO:0000313" key="2">
    <source>
        <dbReference type="EMBL" id="SDI28939.1"/>
    </source>
</evidence>
<gene>
    <name evidence="2" type="ORF">SAMN05216352_106146</name>
</gene>
<protein>
    <submittedName>
        <fullName evidence="2">Uncharacterized protein</fullName>
    </submittedName>
</protein>
<dbReference type="Pfam" id="PF10925">
    <property type="entry name" value="DUF2680"/>
    <property type="match status" value="1"/>
</dbReference>
<dbReference type="AlphaFoldDB" id="A0A1G8JCF2"/>
<name>A0A1G8JCF2_9BACI</name>
<keyword evidence="1" id="KW-0732">Signal</keyword>
<dbReference type="STRING" id="930129.SAMN05216352_106146"/>
<reference evidence="2 3" key="1">
    <citation type="submission" date="2016-10" db="EMBL/GenBank/DDBJ databases">
        <authorList>
            <person name="de Groot N.N."/>
        </authorList>
    </citation>
    <scope>NUCLEOTIDE SEQUENCE [LARGE SCALE GENOMIC DNA]</scope>
    <source>
        <strain evidence="3">P4B,CCM 7963,CECT 7998,DSM 25260,IBRC-M 10614,KCTC 13821</strain>
    </source>
</reference>
<dbReference type="RefSeq" id="WP_091585083.1">
    <property type="nucleotide sequence ID" value="NZ_FNDU01000006.1"/>
</dbReference>
<dbReference type="EMBL" id="FNDU01000006">
    <property type="protein sequence ID" value="SDI28939.1"/>
    <property type="molecule type" value="Genomic_DNA"/>
</dbReference>
<dbReference type="Proteomes" id="UP000199017">
    <property type="component" value="Unassembled WGS sequence"/>
</dbReference>
<feature type="chain" id="PRO_5039494911" evidence="1">
    <location>
        <begin position="29"/>
        <end position="105"/>
    </location>
</feature>
<proteinExistence type="predicted"/>
<organism evidence="2 3">
    <name type="scientific">Alteribacillus bidgolensis</name>
    <dbReference type="NCBI Taxonomy" id="930129"/>
    <lineage>
        <taxon>Bacteria</taxon>
        <taxon>Bacillati</taxon>
        <taxon>Bacillota</taxon>
        <taxon>Bacilli</taxon>
        <taxon>Bacillales</taxon>
        <taxon>Bacillaceae</taxon>
        <taxon>Alteribacillus</taxon>
    </lineage>
</organism>
<dbReference type="OrthoDB" id="2883543at2"/>
<accession>A0A1G8JCF2</accession>